<dbReference type="NCBIfam" id="TIGR00756">
    <property type="entry name" value="PPR"/>
    <property type="match status" value="1"/>
</dbReference>
<evidence type="ECO:0000256" key="3">
    <source>
        <dbReference type="PROSITE-ProRule" id="PRU00708"/>
    </source>
</evidence>
<dbReference type="AlphaFoldDB" id="A0A0A9CR18"/>
<keyword evidence="1" id="KW-0677">Repeat</keyword>
<reference evidence="4" key="1">
    <citation type="submission" date="2014-09" db="EMBL/GenBank/DDBJ databases">
        <authorList>
            <person name="Magalhaes I.L.F."/>
            <person name="Oliveira U."/>
            <person name="Santos F.R."/>
            <person name="Vidigal T.H.D.A."/>
            <person name="Brescovit A.D."/>
            <person name="Santos A.J."/>
        </authorList>
    </citation>
    <scope>NUCLEOTIDE SEQUENCE</scope>
    <source>
        <tissue evidence="4">Shoot tissue taken approximately 20 cm above the soil surface</tissue>
    </source>
</reference>
<organism evidence="4">
    <name type="scientific">Arundo donax</name>
    <name type="common">Giant reed</name>
    <name type="synonym">Donax arundinaceus</name>
    <dbReference type="NCBI Taxonomy" id="35708"/>
    <lineage>
        <taxon>Eukaryota</taxon>
        <taxon>Viridiplantae</taxon>
        <taxon>Streptophyta</taxon>
        <taxon>Embryophyta</taxon>
        <taxon>Tracheophyta</taxon>
        <taxon>Spermatophyta</taxon>
        <taxon>Magnoliopsida</taxon>
        <taxon>Liliopsida</taxon>
        <taxon>Poales</taxon>
        <taxon>Poaceae</taxon>
        <taxon>PACMAD clade</taxon>
        <taxon>Arundinoideae</taxon>
        <taxon>Arundineae</taxon>
        <taxon>Arundo</taxon>
    </lineage>
</organism>
<proteinExistence type="predicted"/>
<name>A0A0A9CR18_ARUDO</name>
<dbReference type="InterPro" id="IPR011990">
    <property type="entry name" value="TPR-like_helical_dom_sf"/>
</dbReference>
<dbReference type="EMBL" id="GBRH01223958">
    <property type="protein sequence ID" value="JAD73937.1"/>
    <property type="molecule type" value="Transcribed_RNA"/>
</dbReference>
<evidence type="ECO:0000256" key="1">
    <source>
        <dbReference type="ARBA" id="ARBA00022737"/>
    </source>
</evidence>
<reference evidence="4" key="2">
    <citation type="journal article" date="2015" name="Data Brief">
        <title>Shoot transcriptome of the giant reed, Arundo donax.</title>
        <authorList>
            <person name="Barrero R.A."/>
            <person name="Guerrero F.D."/>
            <person name="Moolhuijzen P."/>
            <person name="Goolsby J.A."/>
            <person name="Tidwell J."/>
            <person name="Bellgard S.E."/>
            <person name="Bellgard M.I."/>
        </authorList>
    </citation>
    <scope>NUCLEOTIDE SEQUENCE</scope>
    <source>
        <tissue evidence="4">Shoot tissue taken approximately 20 cm above the soil surface</tissue>
    </source>
</reference>
<keyword evidence="2" id="KW-0809">Transit peptide</keyword>
<sequence length="54" mass="6154">MPERDNVSYNVMIAAYAWNRCAGTALQLFREMQTLGFDRHALPYASLLCSWVTA</sequence>
<dbReference type="Gene3D" id="1.25.40.10">
    <property type="entry name" value="Tetratricopeptide repeat domain"/>
    <property type="match status" value="1"/>
</dbReference>
<evidence type="ECO:0008006" key="5">
    <source>
        <dbReference type="Google" id="ProtNLM"/>
    </source>
</evidence>
<feature type="repeat" description="PPR" evidence="3">
    <location>
        <begin position="5"/>
        <end position="39"/>
    </location>
</feature>
<accession>A0A0A9CR18</accession>
<dbReference type="InterPro" id="IPR002885">
    <property type="entry name" value="PPR_rpt"/>
</dbReference>
<dbReference type="Pfam" id="PF01535">
    <property type="entry name" value="PPR"/>
    <property type="match status" value="1"/>
</dbReference>
<evidence type="ECO:0000313" key="4">
    <source>
        <dbReference type="EMBL" id="JAD73937.1"/>
    </source>
</evidence>
<protein>
    <recommendedName>
        <fullName evidence="5">Pentatricopeptide repeat-containing protein</fullName>
    </recommendedName>
</protein>
<dbReference type="PROSITE" id="PS51375">
    <property type="entry name" value="PPR"/>
    <property type="match status" value="1"/>
</dbReference>
<evidence type="ECO:0000256" key="2">
    <source>
        <dbReference type="ARBA" id="ARBA00022946"/>
    </source>
</evidence>